<organism evidence="2 3">
    <name type="scientific">Macrolepiota fuliginosa MF-IS2</name>
    <dbReference type="NCBI Taxonomy" id="1400762"/>
    <lineage>
        <taxon>Eukaryota</taxon>
        <taxon>Fungi</taxon>
        <taxon>Dikarya</taxon>
        <taxon>Basidiomycota</taxon>
        <taxon>Agaricomycotina</taxon>
        <taxon>Agaricomycetes</taxon>
        <taxon>Agaricomycetidae</taxon>
        <taxon>Agaricales</taxon>
        <taxon>Agaricineae</taxon>
        <taxon>Agaricaceae</taxon>
        <taxon>Macrolepiota</taxon>
    </lineage>
</organism>
<name>A0A9P5WYA6_9AGAR</name>
<sequence length="242" mass="25937">MNQNHWVSSQFTMLELMSISKSDWEQIHQNLLVMNFTKVDASTPTTSASIEVDNNNKDALSQISEEPPCDANEIAYCLSIYGQWCERNRNTIKGKPGCKALLNNLRLFAEVFNLIPAPHHCPPPPLTCSCLHQDKAPPCSHPHTEDALPPPPCLHPHRNDEDIPMEPPAPTCAFSEAASQTPAPFLEVSHPPPAPAAAASTPPAGPCGHASYTGTAAKNLNPAAPLFVHGPPHAPAAPPAQA</sequence>
<accession>A0A9P5WYA6</accession>
<keyword evidence="3" id="KW-1185">Reference proteome</keyword>
<feature type="region of interest" description="Disordered" evidence="1">
    <location>
        <begin position="139"/>
        <end position="242"/>
    </location>
</feature>
<evidence type="ECO:0000313" key="3">
    <source>
        <dbReference type="Proteomes" id="UP000807342"/>
    </source>
</evidence>
<evidence type="ECO:0000256" key="1">
    <source>
        <dbReference type="SAM" id="MobiDB-lite"/>
    </source>
</evidence>
<comment type="caution">
    <text evidence="2">The sequence shown here is derived from an EMBL/GenBank/DDBJ whole genome shotgun (WGS) entry which is preliminary data.</text>
</comment>
<dbReference type="EMBL" id="MU152845">
    <property type="protein sequence ID" value="KAF9440111.1"/>
    <property type="molecule type" value="Genomic_DNA"/>
</dbReference>
<feature type="compositionally biased region" description="Pro residues" evidence="1">
    <location>
        <begin position="232"/>
        <end position="242"/>
    </location>
</feature>
<dbReference type="Proteomes" id="UP000807342">
    <property type="component" value="Unassembled WGS sequence"/>
</dbReference>
<gene>
    <name evidence="2" type="ORF">P691DRAFT_783264</name>
</gene>
<reference evidence="2" key="1">
    <citation type="submission" date="2020-11" db="EMBL/GenBank/DDBJ databases">
        <authorList>
            <consortium name="DOE Joint Genome Institute"/>
            <person name="Ahrendt S."/>
            <person name="Riley R."/>
            <person name="Andreopoulos W."/>
            <person name="Labutti K."/>
            <person name="Pangilinan J."/>
            <person name="Ruiz-Duenas F.J."/>
            <person name="Barrasa J.M."/>
            <person name="Sanchez-Garcia M."/>
            <person name="Camarero S."/>
            <person name="Miyauchi S."/>
            <person name="Serrano A."/>
            <person name="Linde D."/>
            <person name="Babiker R."/>
            <person name="Drula E."/>
            <person name="Ayuso-Fernandez I."/>
            <person name="Pacheco R."/>
            <person name="Padilla G."/>
            <person name="Ferreira P."/>
            <person name="Barriuso J."/>
            <person name="Kellner H."/>
            <person name="Castanera R."/>
            <person name="Alfaro M."/>
            <person name="Ramirez L."/>
            <person name="Pisabarro A.G."/>
            <person name="Kuo A."/>
            <person name="Tritt A."/>
            <person name="Lipzen A."/>
            <person name="He G."/>
            <person name="Yan M."/>
            <person name="Ng V."/>
            <person name="Cullen D."/>
            <person name="Martin F."/>
            <person name="Rosso M.-N."/>
            <person name="Henrissat B."/>
            <person name="Hibbett D."/>
            <person name="Martinez A.T."/>
            <person name="Grigoriev I.V."/>
        </authorList>
    </citation>
    <scope>NUCLEOTIDE SEQUENCE</scope>
    <source>
        <strain evidence="2">MF-IS2</strain>
    </source>
</reference>
<proteinExistence type="predicted"/>
<evidence type="ECO:0000313" key="2">
    <source>
        <dbReference type="EMBL" id="KAF9440111.1"/>
    </source>
</evidence>
<dbReference type="AlphaFoldDB" id="A0A9P5WYA6"/>
<protein>
    <submittedName>
        <fullName evidence="2">Uncharacterized protein</fullName>
    </submittedName>
</protein>